<sequence>MERPRAAKKKIGSRRVWQEQANKIPEYSCGGGGWPKVGNTMAFSGTRLLLHGYMTLSQECAGSDNALRPLN</sequence>
<name>A0AAV2EVA3_9ROSI</name>
<reference evidence="1 2" key="1">
    <citation type="submission" date="2024-04" db="EMBL/GenBank/DDBJ databases">
        <authorList>
            <person name="Fracassetti M."/>
        </authorList>
    </citation>
    <scope>NUCLEOTIDE SEQUENCE [LARGE SCALE GENOMIC DNA]</scope>
</reference>
<proteinExistence type="predicted"/>
<evidence type="ECO:0000313" key="2">
    <source>
        <dbReference type="Proteomes" id="UP001497516"/>
    </source>
</evidence>
<accession>A0AAV2EVA3</accession>
<dbReference type="EMBL" id="OZ034818">
    <property type="protein sequence ID" value="CAL1389513.1"/>
    <property type="molecule type" value="Genomic_DNA"/>
</dbReference>
<dbReference type="Proteomes" id="UP001497516">
    <property type="component" value="Chromosome 5"/>
</dbReference>
<dbReference type="AlphaFoldDB" id="A0AAV2EVA3"/>
<evidence type="ECO:0000313" key="1">
    <source>
        <dbReference type="EMBL" id="CAL1389513.1"/>
    </source>
</evidence>
<organism evidence="1 2">
    <name type="scientific">Linum trigynum</name>
    <dbReference type="NCBI Taxonomy" id="586398"/>
    <lineage>
        <taxon>Eukaryota</taxon>
        <taxon>Viridiplantae</taxon>
        <taxon>Streptophyta</taxon>
        <taxon>Embryophyta</taxon>
        <taxon>Tracheophyta</taxon>
        <taxon>Spermatophyta</taxon>
        <taxon>Magnoliopsida</taxon>
        <taxon>eudicotyledons</taxon>
        <taxon>Gunneridae</taxon>
        <taxon>Pentapetalae</taxon>
        <taxon>rosids</taxon>
        <taxon>fabids</taxon>
        <taxon>Malpighiales</taxon>
        <taxon>Linaceae</taxon>
        <taxon>Linum</taxon>
    </lineage>
</organism>
<gene>
    <name evidence="1" type="ORF">LTRI10_LOCUS30365</name>
</gene>
<keyword evidence="2" id="KW-1185">Reference proteome</keyword>
<protein>
    <submittedName>
        <fullName evidence="1">Uncharacterized protein</fullName>
    </submittedName>
</protein>